<name>A0A183B2R5_9TREM</name>
<dbReference type="AlphaFoldDB" id="A0A183B2R5"/>
<evidence type="ECO:0000256" key="1">
    <source>
        <dbReference type="SAM" id="MobiDB-lite"/>
    </source>
</evidence>
<dbReference type="OrthoDB" id="6244578at2759"/>
<keyword evidence="3" id="KW-1185">Reference proteome</keyword>
<dbReference type="EMBL" id="UZAN01055244">
    <property type="protein sequence ID" value="VDP90772.1"/>
    <property type="molecule type" value="Genomic_DNA"/>
</dbReference>
<feature type="region of interest" description="Disordered" evidence="1">
    <location>
        <begin position="14"/>
        <end position="80"/>
    </location>
</feature>
<reference evidence="4" key="1">
    <citation type="submission" date="2016-06" db="UniProtKB">
        <authorList>
            <consortium name="WormBaseParasite"/>
        </authorList>
    </citation>
    <scope>IDENTIFICATION</scope>
</reference>
<reference evidence="2 3" key="2">
    <citation type="submission" date="2018-11" db="EMBL/GenBank/DDBJ databases">
        <authorList>
            <consortium name="Pathogen Informatics"/>
        </authorList>
    </citation>
    <scope>NUCLEOTIDE SEQUENCE [LARGE SCALE GENOMIC DNA]</scope>
    <source>
        <strain evidence="2 3">Egypt</strain>
    </source>
</reference>
<dbReference type="WBParaSite" id="ECPE_0001353901-mRNA-1">
    <property type="protein sequence ID" value="ECPE_0001353901-mRNA-1"/>
    <property type="gene ID" value="ECPE_0001353901"/>
</dbReference>
<evidence type="ECO:0000313" key="3">
    <source>
        <dbReference type="Proteomes" id="UP000272942"/>
    </source>
</evidence>
<organism evidence="4">
    <name type="scientific">Echinostoma caproni</name>
    <dbReference type="NCBI Taxonomy" id="27848"/>
    <lineage>
        <taxon>Eukaryota</taxon>
        <taxon>Metazoa</taxon>
        <taxon>Spiralia</taxon>
        <taxon>Lophotrochozoa</taxon>
        <taxon>Platyhelminthes</taxon>
        <taxon>Trematoda</taxon>
        <taxon>Digenea</taxon>
        <taxon>Plagiorchiida</taxon>
        <taxon>Echinostomata</taxon>
        <taxon>Echinostomatoidea</taxon>
        <taxon>Echinostomatidae</taxon>
        <taxon>Echinostoma</taxon>
    </lineage>
</organism>
<protein>
    <submittedName>
        <fullName evidence="4">40S ribosomal protein S19-binding protein 1</fullName>
    </submittedName>
</protein>
<evidence type="ECO:0000313" key="4">
    <source>
        <dbReference type="WBParaSite" id="ECPE_0001353901-mRNA-1"/>
    </source>
</evidence>
<dbReference type="Proteomes" id="UP000272942">
    <property type="component" value="Unassembled WGS sequence"/>
</dbReference>
<evidence type="ECO:0000313" key="2">
    <source>
        <dbReference type="EMBL" id="VDP90772.1"/>
    </source>
</evidence>
<gene>
    <name evidence="2" type="ORF">ECPE_LOCUS13500</name>
</gene>
<proteinExistence type="predicted"/>
<feature type="compositionally biased region" description="Basic residues" evidence="1">
    <location>
        <begin position="27"/>
        <end position="56"/>
    </location>
</feature>
<sequence length="139" mass="16024">MKSLLRRALQQVTVSTDVTQDNSGRSGVKKRPAVFRNRKAGHLKRVRNERHQKSRGKNQSWKTVRDPSKRRKRRSVKSTVPVEPISLVEDAQLINLGKKIVQSRRSLMGKKRITKQPTKPVNSILFRDLDMDIKDIICS</sequence>
<accession>A0A183B2R5</accession>
<feature type="compositionally biased region" description="Polar residues" evidence="1">
    <location>
        <begin position="14"/>
        <end position="25"/>
    </location>
</feature>